<dbReference type="EMBL" id="OU895879">
    <property type="protein sequence ID" value="CAG9807987.1"/>
    <property type="molecule type" value="Genomic_DNA"/>
</dbReference>
<dbReference type="PANTHER" id="PTHR33053:SF9">
    <property type="entry name" value="AGAP000105-PA"/>
    <property type="match status" value="1"/>
</dbReference>
<sequence>MEKRNQHVEVEENSQNISINVQEECNNVLFESSSGNILDVRSDESNSMKCDQNDNIQNNIDNYDMTKYIEQVLCQNTIKFNFKRTGLTNILKDLKTIFPLIKTDYRSIMKTPRTTVLKFIGPGYYVNFNWENQIKLILSECSSLETVKIKLDCFIDGAAFQTDAICKSFWIILGRVLNKIFVIGLYNGRSHPKSFNIFLSDFVSKFKKLSSSKINIGGKEYQIKLGNFLLDTPAKASVKYVKGATGYHSCNECYVRGYRAENRMTFCNLDREKRTDETFRARLDIEHHMGTSILESEFHNLDMVKNFPPDYLHIVLLGGLRKMLNFLFIPPHSHLPLRVSREMTEKLQEIDPFIPSEYHRHMRSISELNLYHGHELRFFLLKIGIVALKNVIPSEFYKNFLFLHVGITILTDKILSKTHHEIAKVILRKFVETAMELYGTIMQTLIVHTISHLSDAVKFQGMPLDEFSTFPFECFLTNVKKLVHSPNKPLQQIHRRIAELLMRNESDEKKNSTLDKFKFVSNRDNTVINVSWDGKKFSTVGVRDRYLILKDGKICEVVKIFKQNDIPVFICNAFIIKGNLYSIPIESSKLHIFVCKNELGMFNFKVEFENILYKMIRIPYDEDYVFIPIKS</sequence>
<evidence type="ECO:0000313" key="2">
    <source>
        <dbReference type="Proteomes" id="UP001153620"/>
    </source>
</evidence>
<reference evidence="1" key="2">
    <citation type="submission" date="2022-10" db="EMBL/GenBank/DDBJ databases">
        <authorList>
            <consortium name="ENA_rothamsted_submissions"/>
            <consortium name="culmorum"/>
            <person name="King R."/>
        </authorList>
    </citation>
    <scope>NUCLEOTIDE SEQUENCE</scope>
</reference>
<dbReference type="PANTHER" id="PTHR33053">
    <property type="entry name" value="PROTEIN, PUTATIVE-RELATED"/>
    <property type="match status" value="1"/>
</dbReference>
<dbReference type="AlphaFoldDB" id="A0A9N9S1M3"/>
<reference evidence="1" key="1">
    <citation type="submission" date="2022-01" db="EMBL/GenBank/DDBJ databases">
        <authorList>
            <person name="King R."/>
        </authorList>
    </citation>
    <scope>NUCLEOTIDE SEQUENCE</scope>
</reference>
<evidence type="ECO:0008006" key="3">
    <source>
        <dbReference type="Google" id="ProtNLM"/>
    </source>
</evidence>
<proteinExistence type="predicted"/>
<organism evidence="1 2">
    <name type="scientific">Chironomus riparius</name>
    <dbReference type="NCBI Taxonomy" id="315576"/>
    <lineage>
        <taxon>Eukaryota</taxon>
        <taxon>Metazoa</taxon>
        <taxon>Ecdysozoa</taxon>
        <taxon>Arthropoda</taxon>
        <taxon>Hexapoda</taxon>
        <taxon>Insecta</taxon>
        <taxon>Pterygota</taxon>
        <taxon>Neoptera</taxon>
        <taxon>Endopterygota</taxon>
        <taxon>Diptera</taxon>
        <taxon>Nematocera</taxon>
        <taxon>Chironomoidea</taxon>
        <taxon>Chironomidae</taxon>
        <taxon>Chironominae</taxon>
        <taxon>Chironomus</taxon>
    </lineage>
</organism>
<dbReference type="Proteomes" id="UP001153620">
    <property type="component" value="Chromosome 3"/>
</dbReference>
<name>A0A9N9S1M3_9DIPT</name>
<protein>
    <recommendedName>
        <fullName evidence="3">Transposase domain-containing protein</fullName>
    </recommendedName>
</protein>
<accession>A0A9N9S1M3</accession>
<dbReference type="OrthoDB" id="7791141at2759"/>
<gene>
    <name evidence="1" type="ORF">CHIRRI_LOCUS10833</name>
</gene>
<keyword evidence="2" id="KW-1185">Reference proteome</keyword>
<evidence type="ECO:0000313" key="1">
    <source>
        <dbReference type="EMBL" id="CAG9807987.1"/>
    </source>
</evidence>